<dbReference type="PANTHER" id="PTHR34220">
    <property type="entry name" value="SENSOR HISTIDINE KINASE YPDA"/>
    <property type="match status" value="1"/>
</dbReference>
<evidence type="ECO:0000259" key="2">
    <source>
        <dbReference type="Pfam" id="PF06580"/>
    </source>
</evidence>
<gene>
    <name evidence="3" type="ORF">B1199_03825</name>
</gene>
<organism evidence="3 4">
    <name type="scientific">Pseudoalteromonas ulvae</name>
    <dbReference type="NCBI Taxonomy" id="107327"/>
    <lineage>
        <taxon>Bacteria</taxon>
        <taxon>Pseudomonadati</taxon>
        <taxon>Pseudomonadota</taxon>
        <taxon>Gammaproteobacteria</taxon>
        <taxon>Alteromonadales</taxon>
        <taxon>Pseudoalteromonadaceae</taxon>
        <taxon>Pseudoalteromonas</taxon>
    </lineage>
</organism>
<dbReference type="AlphaFoldDB" id="A0A244CUZ1"/>
<feature type="transmembrane region" description="Helical" evidence="1">
    <location>
        <begin position="46"/>
        <end position="70"/>
    </location>
</feature>
<dbReference type="InterPro" id="IPR010559">
    <property type="entry name" value="Sig_transdc_His_kin_internal"/>
</dbReference>
<feature type="transmembrane region" description="Helical" evidence="1">
    <location>
        <begin position="82"/>
        <end position="107"/>
    </location>
</feature>
<dbReference type="InterPro" id="IPR036890">
    <property type="entry name" value="HATPase_C_sf"/>
</dbReference>
<dbReference type="GO" id="GO:0016020">
    <property type="term" value="C:membrane"/>
    <property type="evidence" value="ECO:0007669"/>
    <property type="project" value="InterPro"/>
</dbReference>
<name>A0A244CUZ1_PSEDV</name>
<dbReference type="EMBL" id="MWPV01000001">
    <property type="protein sequence ID" value="OUL59408.1"/>
    <property type="molecule type" value="Genomic_DNA"/>
</dbReference>
<feature type="transmembrane region" description="Helical" evidence="1">
    <location>
        <begin position="20"/>
        <end position="40"/>
    </location>
</feature>
<dbReference type="RefSeq" id="WP_086742800.1">
    <property type="nucleotide sequence ID" value="NZ_MWPV01000001.1"/>
</dbReference>
<keyword evidence="1" id="KW-1133">Transmembrane helix</keyword>
<keyword evidence="1" id="KW-0472">Membrane</keyword>
<evidence type="ECO:0000256" key="1">
    <source>
        <dbReference type="SAM" id="Phobius"/>
    </source>
</evidence>
<proteinExistence type="predicted"/>
<keyword evidence="4" id="KW-1185">Reference proteome</keyword>
<reference evidence="3 4" key="1">
    <citation type="submission" date="2017-02" db="EMBL/GenBank/DDBJ databases">
        <title>Pseudoalteromonas ulvae TC14 Genome.</title>
        <authorList>
            <person name="Molmeret M."/>
        </authorList>
    </citation>
    <scope>NUCLEOTIDE SEQUENCE [LARGE SCALE GENOMIC DNA]</scope>
    <source>
        <strain evidence="3">TC14</strain>
    </source>
</reference>
<protein>
    <recommendedName>
        <fullName evidence="2">Signal transduction histidine kinase internal region domain-containing protein</fullName>
    </recommendedName>
</protein>
<dbReference type="OrthoDB" id="2514702at2"/>
<dbReference type="GO" id="GO:0000155">
    <property type="term" value="F:phosphorelay sensor kinase activity"/>
    <property type="evidence" value="ECO:0007669"/>
    <property type="project" value="InterPro"/>
</dbReference>
<feature type="domain" description="Signal transduction histidine kinase internal region" evidence="2">
    <location>
        <begin position="150"/>
        <end position="227"/>
    </location>
</feature>
<evidence type="ECO:0000313" key="3">
    <source>
        <dbReference type="EMBL" id="OUL59408.1"/>
    </source>
</evidence>
<comment type="caution">
    <text evidence="3">The sequence shown here is derived from an EMBL/GenBank/DDBJ whole genome shotgun (WGS) entry which is preliminary data.</text>
</comment>
<dbReference type="Pfam" id="PF06580">
    <property type="entry name" value="His_kinase"/>
    <property type="match status" value="1"/>
</dbReference>
<dbReference type="PANTHER" id="PTHR34220:SF7">
    <property type="entry name" value="SENSOR HISTIDINE KINASE YPDA"/>
    <property type="match status" value="1"/>
</dbReference>
<sequence length="339" mass="37983">MEQYAQFKGHLLPSLFGDRATLATLVVGQFLAILLTFSPLHHDDPWLKFGLVSLFIHVCNLISLSLLALIKPRIKTTDLIPQLLIILFVVNIVVFAASTIVISVGLINDELVLSLYFKNALIATIISLLFVQFNVMHQQNSQTNSAYDRAQLDALQARIRPHFLFNSLNTAAELVHHDPKEAEKIILAIAALARASMNAGQSVTLANEIELAKQYLQIEKWRLGARLNVIWRLPDTLPQLHLPSLTIQPLLENAVCHGIEPLTTSGNLEIELHVTDKSVTLVVMNPLCSERINRRERNGVAINNIKQRLVLAFNHRASLTFHQGDAFYRSKLVLPRGEQ</sequence>
<feature type="transmembrane region" description="Helical" evidence="1">
    <location>
        <begin position="113"/>
        <end position="131"/>
    </location>
</feature>
<keyword evidence="1" id="KW-0812">Transmembrane</keyword>
<accession>A0A244CUZ1</accession>
<dbReference type="Gene3D" id="3.30.565.10">
    <property type="entry name" value="Histidine kinase-like ATPase, C-terminal domain"/>
    <property type="match status" value="1"/>
</dbReference>
<dbReference type="Proteomes" id="UP000194841">
    <property type="component" value="Unassembled WGS sequence"/>
</dbReference>
<evidence type="ECO:0000313" key="4">
    <source>
        <dbReference type="Proteomes" id="UP000194841"/>
    </source>
</evidence>
<dbReference type="InterPro" id="IPR050640">
    <property type="entry name" value="Bact_2-comp_sensor_kinase"/>
</dbReference>